<protein>
    <submittedName>
        <fullName evidence="2">Uncharacterized protein</fullName>
    </submittedName>
</protein>
<evidence type="ECO:0000256" key="1">
    <source>
        <dbReference type="SAM" id="MobiDB-lite"/>
    </source>
</evidence>
<gene>
    <name evidence="2" type="ORF">PPRIM_AZ9-3.1.T0930071</name>
</gene>
<sequence length="560" mass="65345">MRFLIVNGFNASASSAKVFDYFRNNIQNMISKQREVADTQCEYHFRDRHSLDDFLYEPETSLIRMEYGLKFNSIDIVFIIASPNSKPWSPNMRKIVTLIRMCLKTKKLLFSTSFGAQAIAYLCSTNFSVHASITNNHGEGCKLVDFPKYTLQALKNGPNEYFLDSTTGDLYFYCKITDEWLPKANIGLHNRRDAMEYQSIGKYIVKSPTYKPKQNMLENQSEMMCQIKKQFLHHWLFREVTMEFAITSYNQWDIHAITFTNPDKKFNSLAEHNLRGPLIIESDNIIATMFELEPKQKDTVKILSNFIDNAVKLIRFNNNYNNISITNDKYFSGNKGLDNIEIVFQQKRKIGNLNPEDLLKKQQKNFMHEYRKLLNTAIQETERDKIFHVGFSVKKDRLPDFVQQNNIQEKNYKVVRRKSFQMKKAIFLRQQSQINVGGDDDQQMRDLLDEAPKKPLPFQRVISTANNSKRLNSKKHSNPKTPNTIEKEDNEFQDFEIKGINNISVRKMLHPSLDDEFLGSNKIWVPGFLSKDKSKNNHIGQSQRGQRNQNNRFHTDSLVG</sequence>
<feature type="region of interest" description="Disordered" evidence="1">
    <location>
        <begin position="463"/>
        <end position="489"/>
    </location>
</feature>
<keyword evidence="3" id="KW-1185">Reference proteome</keyword>
<organism evidence="2 3">
    <name type="scientific">Paramecium primaurelia</name>
    <dbReference type="NCBI Taxonomy" id="5886"/>
    <lineage>
        <taxon>Eukaryota</taxon>
        <taxon>Sar</taxon>
        <taxon>Alveolata</taxon>
        <taxon>Ciliophora</taxon>
        <taxon>Intramacronucleata</taxon>
        <taxon>Oligohymenophorea</taxon>
        <taxon>Peniculida</taxon>
        <taxon>Parameciidae</taxon>
        <taxon>Paramecium</taxon>
    </lineage>
</organism>
<reference evidence="2" key="1">
    <citation type="submission" date="2021-01" db="EMBL/GenBank/DDBJ databases">
        <authorList>
            <consortium name="Genoscope - CEA"/>
            <person name="William W."/>
        </authorList>
    </citation>
    <scope>NUCLEOTIDE SEQUENCE</scope>
</reference>
<dbReference type="OMA" id="CKITDEW"/>
<evidence type="ECO:0000313" key="2">
    <source>
        <dbReference type="EMBL" id="CAD8093433.1"/>
    </source>
</evidence>
<dbReference type="EMBL" id="CAJJDM010000096">
    <property type="protein sequence ID" value="CAD8093433.1"/>
    <property type="molecule type" value="Genomic_DNA"/>
</dbReference>
<name>A0A8S1NVH4_PARPR</name>
<dbReference type="AlphaFoldDB" id="A0A8S1NVH4"/>
<feature type="region of interest" description="Disordered" evidence="1">
    <location>
        <begin position="530"/>
        <end position="560"/>
    </location>
</feature>
<dbReference type="Proteomes" id="UP000688137">
    <property type="component" value="Unassembled WGS sequence"/>
</dbReference>
<proteinExistence type="predicted"/>
<feature type="compositionally biased region" description="Low complexity" evidence="1">
    <location>
        <begin position="543"/>
        <end position="552"/>
    </location>
</feature>
<accession>A0A8S1NVH4</accession>
<comment type="caution">
    <text evidence="2">The sequence shown here is derived from an EMBL/GenBank/DDBJ whole genome shotgun (WGS) entry which is preliminary data.</text>
</comment>
<evidence type="ECO:0000313" key="3">
    <source>
        <dbReference type="Proteomes" id="UP000688137"/>
    </source>
</evidence>